<dbReference type="PANTHER" id="PTHR46972">
    <property type="entry name" value="MONOOXYGENASE ASQM-RELATED"/>
    <property type="match status" value="1"/>
</dbReference>
<proteinExistence type="predicted"/>
<evidence type="ECO:0000256" key="1">
    <source>
        <dbReference type="ARBA" id="ARBA00022630"/>
    </source>
</evidence>
<dbReference type="STRING" id="690307.A0A1L9WV96"/>
<evidence type="ECO:0000256" key="4">
    <source>
        <dbReference type="ARBA" id="ARBA00023033"/>
    </source>
</evidence>
<dbReference type="PRINTS" id="PR00420">
    <property type="entry name" value="RNGMNOXGNASE"/>
</dbReference>
<keyword evidence="3" id="KW-0560">Oxidoreductase</keyword>
<dbReference type="Proteomes" id="UP000184546">
    <property type="component" value="Unassembled WGS sequence"/>
</dbReference>
<name>A0A1L9WV96_ASPA1</name>
<accession>A0A1L9WV96</accession>
<feature type="domain" description="FAD-binding" evidence="5">
    <location>
        <begin position="319"/>
        <end position="359"/>
    </location>
</feature>
<keyword evidence="2" id="KW-0274">FAD</keyword>
<sequence>MNPNPSIAIIGGGPSGLLFARLLEINGVTDYIVYERDDSAIPGPWQQGGTLDLRPSSGQLALRRADLFDQFSKFARWDASCFHMLYPDGTTAIRHDQERDAPEIDRLHLRQLLLESIPAHKIRWGHAVRAVERRKADGSQAGSENGDIVIHFMNGTIASGFRLVVGADGAWSKVRPLITAAKPVYSGKMFIEGRLSHDNPGYATAKELVGPGSMLAAGHHKKLAVQRVSNGTYRVYFGLQAPENFYHHRECSNGPSGDEDLNNRTEQLRSLLLLSDEYFATWGLQLRKFVETAEGPFRAWPLYRMDPEKLCWSGKTPGVTLLGDAAHVSTPFVGEGVNCSLYDAVVLADSIVKHCGDGAGFDSSSAEKLNRALEEYEEDMLARGRDLIERSTAMEKIFFSEDAVTGVLEFFKSFSEKSE</sequence>
<evidence type="ECO:0000313" key="6">
    <source>
        <dbReference type="EMBL" id="OJJ99827.1"/>
    </source>
</evidence>
<dbReference type="GO" id="GO:0004497">
    <property type="term" value="F:monooxygenase activity"/>
    <property type="evidence" value="ECO:0007669"/>
    <property type="project" value="UniProtKB-KW"/>
</dbReference>
<reference evidence="7" key="1">
    <citation type="journal article" date="2017" name="Genome Biol.">
        <title>Comparative genomics reveals high biological diversity and specific adaptations in the industrially and medically important fungal genus Aspergillus.</title>
        <authorList>
            <person name="de Vries R.P."/>
            <person name="Riley R."/>
            <person name="Wiebenga A."/>
            <person name="Aguilar-Osorio G."/>
            <person name="Amillis S."/>
            <person name="Uchima C.A."/>
            <person name="Anderluh G."/>
            <person name="Asadollahi M."/>
            <person name="Askin M."/>
            <person name="Barry K."/>
            <person name="Battaglia E."/>
            <person name="Bayram O."/>
            <person name="Benocci T."/>
            <person name="Braus-Stromeyer S.A."/>
            <person name="Caldana C."/>
            <person name="Canovas D."/>
            <person name="Cerqueira G.C."/>
            <person name="Chen F."/>
            <person name="Chen W."/>
            <person name="Choi C."/>
            <person name="Clum A."/>
            <person name="Dos Santos R.A."/>
            <person name="Damasio A.R."/>
            <person name="Diallinas G."/>
            <person name="Emri T."/>
            <person name="Fekete E."/>
            <person name="Flipphi M."/>
            <person name="Freyberg S."/>
            <person name="Gallo A."/>
            <person name="Gournas C."/>
            <person name="Habgood R."/>
            <person name="Hainaut M."/>
            <person name="Harispe M.L."/>
            <person name="Henrissat B."/>
            <person name="Hilden K.S."/>
            <person name="Hope R."/>
            <person name="Hossain A."/>
            <person name="Karabika E."/>
            <person name="Karaffa L."/>
            <person name="Karanyi Z."/>
            <person name="Krasevec N."/>
            <person name="Kuo A."/>
            <person name="Kusch H."/>
            <person name="LaButti K."/>
            <person name="Lagendijk E.L."/>
            <person name="Lapidus A."/>
            <person name="Levasseur A."/>
            <person name="Lindquist E."/>
            <person name="Lipzen A."/>
            <person name="Logrieco A.F."/>
            <person name="MacCabe A."/>
            <person name="Maekelae M.R."/>
            <person name="Malavazi I."/>
            <person name="Melin P."/>
            <person name="Meyer V."/>
            <person name="Mielnichuk N."/>
            <person name="Miskei M."/>
            <person name="Molnar A.P."/>
            <person name="Mule G."/>
            <person name="Ngan C.Y."/>
            <person name="Orejas M."/>
            <person name="Orosz E."/>
            <person name="Ouedraogo J.P."/>
            <person name="Overkamp K.M."/>
            <person name="Park H.-S."/>
            <person name="Perrone G."/>
            <person name="Piumi F."/>
            <person name="Punt P.J."/>
            <person name="Ram A.F."/>
            <person name="Ramon A."/>
            <person name="Rauscher S."/>
            <person name="Record E."/>
            <person name="Riano-Pachon D.M."/>
            <person name="Robert V."/>
            <person name="Roehrig J."/>
            <person name="Ruller R."/>
            <person name="Salamov A."/>
            <person name="Salih N.S."/>
            <person name="Samson R.A."/>
            <person name="Sandor E."/>
            <person name="Sanguinetti M."/>
            <person name="Schuetze T."/>
            <person name="Sepcic K."/>
            <person name="Shelest E."/>
            <person name="Sherlock G."/>
            <person name="Sophianopoulou V."/>
            <person name="Squina F.M."/>
            <person name="Sun H."/>
            <person name="Susca A."/>
            <person name="Todd R.B."/>
            <person name="Tsang A."/>
            <person name="Unkles S.E."/>
            <person name="van de Wiele N."/>
            <person name="van Rossen-Uffink D."/>
            <person name="Oliveira J.V."/>
            <person name="Vesth T.C."/>
            <person name="Visser J."/>
            <person name="Yu J.-H."/>
            <person name="Zhou M."/>
            <person name="Andersen M.R."/>
            <person name="Archer D.B."/>
            <person name="Baker S.E."/>
            <person name="Benoit I."/>
            <person name="Brakhage A.A."/>
            <person name="Braus G.H."/>
            <person name="Fischer R."/>
            <person name="Frisvad J.C."/>
            <person name="Goldman G.H."/>
            <person name="Houbraken J."/>
            <person name="Oakley B."/>
            <person name="Pocsi I."/>
            <person name="Scazzocchio C."/>
            <person name="Seiboth B."/>
            <person name="vanKuyk P.A."/>
            <person name="Wortman J."/>
            <person name="Dyer P.S."/>
            <person name="Grigoriev I.V."/>
        </authorList>
    </citation>
    <scope>NUCLEOTIDE SEQUENCE [LARGE SCALE GENOMIC DNA]</scope>
    <source>
        <strain evidence="7">ATCC 16872 / CBS 172.66 / WB 5094</strain>
    </source>
</reference>
<dbReference type="InterPro" id="IPR036188">
    <property type="entry name" value="FAD/NAD-bd_sf"/>
</dbReference>
<dbReference type="Pfam" id="PF01494">
    <property type="entry name" value="FAD_binding_3"/>
    <property type="match status" value="2"/>
</dbReference>
<dbReference type="VEuPathDB" id="FungiDB:ASPACDRAFT_119607"/>
<dbReference type="OMA" id="EGPFHAW"/>
<dbReference type="InterPro" id="IPR002938">
    <property type="entry name" value="FAD-bd"/>
</dbReference>
<dbReference type="Gene3D" id="3.50.50.60">
    <property type="entry name" value="FAD/NAD(P)-binding domain"/>
    <property type="match status" value="1"/>
</dbReference>
<evidence type="ECO:0000313" key="7">
    <source>
        <dbReference type="Proteomes" id="UP000184546"/>
    </source>
</evidence>
<dbReference type="RefSeq" id="XP_020056167.1">
    <property type="nucleotide sequence ID" value="XM_020196261.1"/>
</dbReference>
<evidence type="ECO:0000259" key="5">
    <source>
        <dbReference type="Pfam" id="PF01494"/>
    </source>
</evidence>
<evidence type="ECO:0000256" key="3">
    <source>
        <dbReference type="ARBA" id="ARBA00023002"/>
    </source>
</evidence>
<dbReference type="PANTHER" id="PTHR46972:SF1">
    <property type="entry name" value="FAD DEPENDENT OXIDOREDUCTASE DOMAIN-CONTAINING PROTEIN"/>
    <property type="match status" value="1"/>
</dbReference>
<dbReference type="GeneID" id="30970075"/>
<keyword evidence="1" id="KW-0285">Flavoprotein</keyword>
<protein>
    <recommendedName>
        <fullName evidence="5">FAD-binding domain-containing protein</fullName>
    </recommendedName>
</protein>
<evidence type="ECO:0000256" key="2">
    <source>
        <dbReference type="ARBA" id="ARBA00022827"/>
    </source>
</evidence>
<gene>
    <name evidence="6" type="ORF">ASPACDRAFT_119607</name>
</gene>
<feature type="domain" description="FAD-binding" evidence="5">
    <location>
        <begin position="7"/>
        <end position="179"/>
    </location>
</feature>
<dbReference type="GO" id="GO:0071949">
    <property type="term" value="F:FAD binding"/>
    <property type="evidence" value="ECO:0007669"/>
    <property type="project" value="InterPro"/>
</dbReference>
<keyword evidence="4" id="KW-0503">Monooxygenase</keyword>
<organism evidence="6 7">
    <name type="scientific">Aspergillus aculeatus (strain ATCC 16872 / CBS 172.66 / WB 5094)</name>
    <dbReference type="NCBI Taxonomy" id="690307"/>
    <lineage>
        <taxon>Eukaryota</taxon>
        <taxon>Fungi</taxon>
        <taxon>Dikarya</taxon>
        <taxon>Ascomycota</taxon>
        <taxon>Pezizomycotina</taxon>
        <taxon>Eurotiomycetes</taxon>
        <taxon>Eurotiomycetidae</taxon>
        <taxon>Eurotiales</taxon>
        <taxon>Aspergillaceae</taxon>
        <taxon>Aspergillus</taxon>
        <taxon>Aspergillus subgen. Circumdati</taxon>
    </lineage>
</organism>
<dbReference type="EMBL" id="KV878977">
    <property type="protein sequence ID" value="OJJ99827.1"/>
    <property type="molecule type" value="Genomic_DNA"/>
</dbReference>
<dbReference type="AlphaFoldDB" id="A0A1L9WV96"/>
<dbReference type="SUPFAM" id="SSF51905">
    <property type="entry name" value="FAD/NAD(P)-binding domain"/>
    <property type="match status" value="1"/>
</dbReference>
<keyword evidence="7" id="KW-1185">Reference proteome</keyword>
<dbReference type="OrthoDB" id="655030at2759"/>